<proteinExistence type="predicted"/>
<evidence type="ECO:0000259" key="1">
    <source>
        <dbReference type="SMART" id="SM00226"/>
    </source>
</evidence>
<accession>A0ABW5DZP1</accession>
<dbReference type="PIRSF" id="PIRSF029416">
    <property type="entry name" value="UCP029416_PTP"/>
    <property type="match status" value="1"/>
</dbReference>
<evidence type="ECO:0000313" key="3">
    <source>
        <dbReference type="Proteomes" id="UP001597297"/>
    </source>
</evidence>
<dbReference type="InterPro" id="IPR036196">
    <property type="entry name" value="Ptyr_pPase_sf"/>
</dbReference>
<protein>
    <submittedName>
        <fullName evidence="2">Protein tyrosine phosphatase</fullName>
    </submittedName>
</protein>
<name>A0ABW5DZP1_9BACT</name>
<dbReference type="InterPro" id="IPR023485">
    <property type="entry name" value="Ptyr_pPase"/>
</dbReference>
<feature type="domain" description="Phosphotyrosine protein phosphatase I" evidence="1">
    <location>
        <begin position="5"/>
        <end position="110"/>
    </location>
</feature>
<organism evidence="2 3">
    <name type="scientific">Rubritalea spongiae</name>
    <dbReference type="NCBI Taxonomy" id="430797"/>
    <lineage>
        <taxon>Bacteria</taxon>
        <taxon>Pseudomonadati</taxon>
        <taxon>Verrucomicrobiota</taxon>
        <taxon>Verrucomicrobiia</taxon>
        <taxon>Verrucomicrobiales</taxon>
        <taxon>Rubritaleaceae</taxon>
        <taxon>Rubritalea</taxon>
    </lineage>
</organism>
<dbReference type="InterPro" id="IPR016919">
    <property type="entry name" value="UCP029416_PTP"/>
</dbReference>
<reference evidence="3" key="1">
    <citation type="journal article" date="2019" name="Int. J. Syst. Evol. Microbiol.">
        <title>The Global Catalogue of Microorganisms (GCM) 10K type strain sequencing project: providing services to taxonomists for standard genome sequencing and annotation.</title>
        <authorList>
            <consortium name="The Broad Institute Genomics Platform"/>
            <consortium name="The Broad Institute Genome Sequencing Center for Infectious Disease"/>
            <person name="Wu L."/>
            <person name="Ma J."/>
        </authorList>
    </citation>
    <scope>NUCLEOTIDE SEQUENCE [LARGE SCALE GENOMIC DNA]</scope>
    <source>
        <strain evidence="3">JCM 16545</strain>
    </source>
</reference>
<dbReference type="Proteomes" id="UP001597297">
    <property type="component" value="Unassembled WGS sequence"/>
</dbReference>
<dbReference type="SUPFAM" id="SSF52788">
    <property type="entry name" value="Phosphotyrosine protein phosphatases I"/>
    <property type="match status" value="1"/>
</dbReference>
<dbReference type="RefSeq" id="WP_377095202.1">
    <property type="nucleotide sequence ID" value="NZ_JBHSJM010000001.1"/>
</dbReference>
<evidence type="ECO:0000313" key="2">
    <source>
        <dbReference type="EMBL" id="MFD2275807.1"/>
    </source>
</evidence>
<dbReference type="SMART" id="SM00226">
    <property type="entry name" value="LMWPc"/>
    <property type="match status" value="1"/>
</dbReference>
<dbReference type="Gene3D" id="3.40.50.2300">
    <property type="match status" value="1"/>
</dbReference>
<dbReference type="EMBL" id="JBHUJC010000013">
    <property type="protein sequence ID" value="MFD2275807.1"/>
    <property type="molecule type" value="Genomic_DNA"/>
</dbReference>
<comment type="caution">
    <text evidence="2">The sequence shown here is derived from an EMBL/GenBank/DDBJ whole genome shotgun (WGS) entry which is preliminary data.</text>
</comment>
<keyword evidence="3" id="KW-1185">Reference proteome</keyword>
<sequence>MCEPLHILFVCGKNQWRSPTGEAIYKNDQRFRVRSAGLSKVAKRRLSLSDLEWADLVFVMEREQKRRIIQGYSGKELPEIVSLDIPDRYPYMDEELIELLRLGTEAELDLWEA</sequence>
<gene>
    <name evidence="2" type="ORF">ACFSQZ_04950</name>
</gene>